<dbReference type="HOGENOM" id="CLU_026632_1_0_9"/>
<dbReference type="PANTHER" id="PTHR41287">
    <property type="match status" value="1"/>
</dbReference>
<proteinExistence type="predicted"/>
<dbReference type="RefSeq" id="WP_016250914.1">
    <property type="nucleotide sequence ID" value="NZ_ASWI01000003.1"/>
</dbReference>
<dbReference type="Gene3D" id="3.40.50.300">
    <property type="entry name" value="P-loop containing nucleotide triphosphate hydrolases"/>
    <property type="match status" value="1"/>
</dbReference>
<dbReference type="OrthoDB" id="9760250at2"/>
<dbReference type="Pfam" id="PF20441">
    <property type="entry name" value="TerL_nuclease"/>
    <property type="match status" value="1"/>
</dbReference>
<protein>
    <recommendedName>
        <fullName evidence="5">Terminase large subunit</fullName>
    </recommendedName>
</protein>
<feature type="domain" description="Terminase large subunit-like ATPase" evidence="1">
    <location>
        <begin position="66"/>
        <end position="234"/>
    </location>
</feature>
<dbReference type="Proteomes" id="UP000017415">
    <property type="component" value="Unassembled WGS sequence"/>
</dbReference>
<reference evidence="3 4" key="1">
    <citation type="submission" date="2013-10" db="EMBL/GenBank/DDBJ databases">
        <title>The Genome Sequence of Enterococcus cecorum DSM 20682 (= ATCC 43198) (Illumina assembly).</title>
        <authorList>
            <consortium name="The Broad Institute Genomics Platform"/>
            <consortium name="The Broad Institute Genome Sequencing Center for Infectious Disease"/>
            <person name="Earl A."/>
            <person name="Russ C."/>
            <person name="Gilmore M."/>
            <person name="Surin D."/>
            <person name="Walker B."/>
            <person name="Young S."/>
            <person name="Zeng Q."/>
            <person name="Gargeya S."/>
            <person name="Fitzgerald M."/>
            <person name="Haas B."/>
            <person name="Abouelleil A."/>
            <person name="Allen A.W."/>
            <person name="Alvarado L."/>
            <person name="Arachchi H.M."/>
            <person name="Berlin A.M."/>
            <person name="Chapman S.B."/>
            <person name="Gainer-Dewar J."/>
            <person name="Goldberg J."/>
            <person name="Griggs A."/>
            <person name="Gujja S."/>
            <person name="Hansen M."/>
            <person name="Howarth C."/>
            <person name="Imamovic A."/>
            <person name="Ireland A."/>
            <person name="Larimer J."/>
            <person name="McCowan C."/>
            <person name="Murphy C."/>
            <person name="Pearson M."/>
            <person name="Poon T.W."/>
            <person name="Priest M."/>
            <person name="Roberts A."/>
            <person name="Saif S."/>
            <person name="Shea T."/>
            <person name="Sisk P."/>
            <person name="Sykes S."/>
            <person name="Wortman J."/>
            <person name="Nusbaum C."/>
            <person name="Birren B."/>
        </authorList>
    </citation>
    <scope>NUCLEOTIDE SEQUENCE [LARGE SCALE GENOMIC DNA]</scope>
    <source>
        <strain evidence="3 4">ATCC 43198</strain>
    </source>
</reference>
<dbReference type="GO" id="GO:0004519">
    <property type="term" value="F:endonuclease activity"/>
    <property type="evidence" value="ECO:0007669"/>
    <property type="project" value="InterPro"/>
</dbReference>
<sequence length="548" mass="63774">MISHPLIDEYIELWQSGKIILNKERIMLIEYLQKYILTRDDVYFDNDLIKKYVRFAEKNFFPLAKYQKFITPFMFLFQKSDGEPFFDEFFITLARGGGKNGFMSTRDMFFISPLYPVRGYNVTITANSEDQAKVSFKEVYDVAITKSLENHFYLTKTLILGKANTSEFKYRTNNPKTMDSARDGCLEFDEIHGFENQDAVDIQMSGLGKIAHSRTFYNGTNGYVRDGFYDKLTERSMNLLKGESKDDIHLFPFICKLDHPDEVEDPDNWAKANPMFDEDTPYAKRLFNKVMKAWKSLDAEPSRRKEFMTKRMNMTTADAEKDVTSRQKLLATQRNIPYDFRGSSCVVGIDFASIKDFASVGMLFKYGDEYVWKEHSFARKQAIKEFAMKPPFDEWEEKGIITLVDGPSIDPRLIVDKINEWRNQGYVIDIVVGDSFRMDLIKPLLEENGYEYEFLRNPGGVQSKVAPIIEDGFENERFIFADNPSMLWYVDNTYTKQDGNGNIRYLKKEPVRRKTDGFHAFIAALYKREILVEDSMADLLGMVNSLEF</sequence>
<accession>S1R179</accession>
<evidence type="ECO:0008006" key="5">
    <source>
        <dbReference type="Google" id="ProtNLM"/>
    </source>
</evidence>
<dbReference type="InterPro" id="IPR046462">
    <property type="entry name" value="TerL_nuclease"/>
</dbReference>
<name>S1R179_9ENTE</name>
<dbReference type="PANTHER" id="PTHR41287:SF1">
    <property type="entry name" value="PROTEIN YMFN"/>
    <property type="match status" value="1"/>
</dbReference>
<evidence type="ECO:0000313" key="3">
    <source>
        <dbReference type="EMBL" id="ESK61267.1"/>
    </source>
</evidence>
<organism evidence="3 4">
    <name type="scientific">Enterococcus cecorum DSM 20682 = ATCC 43198</name>
    <dbReference type="NCBI Taxonomy" id="1121864"/>
    <lineage>
        <taxon>Bacteria</taxon>
        <taxon>Bacillati</taxon>
        <taxon>Bacillota</taxon>
        <taxon>Bacilli</taxon>
        <taxon>Lactobacillales</taxon>
        <taxon>Enterococcaceae</taxon>
        <taxon>Enterococcus</taxon>
    </lineage>
</organism>
<gene>
    <name evidence="3" type="ORF">OMO_01327</name>
</gene>
<dbReference type="AlphaFoldDB" id="S1R179"/>
<evidence type="ECO:0000259" key="1">
    <source>
        <dbReference type="Pfam" id="PF03354"/>
    </source>
</evidence>
<keyword evidence="4" id="KW-1185">Reference proteome</keyword>
<dbReference type="STRING" id="44008.GCA_001318175_01813"/>
<evidence type="ECO:0000313" key="4">
    <source>
        <dbReference type="Proteomes" id="UP000017415"/>
    </source>
</evidence>
<dbReference type="InterPro" id="IPR027417">
    <property type="entry name" value="P-loop_NTPase"/>
</dbReference>
<dbReference type="EMBL" id="AHYS01000006">
    <property type="protein sequence ID" value="ESK61267.1"/>
    <property type="molecule type" value="Genomic_DNA"/>
</dbReference>
<dbReference type="Pfam" id="PF03354">
    <property type="entry name" value="TerL_ATPase"/>
    <property type="match status" value="1"/>
</dbReference>
<dbReference type="InterPro" id="IPR046461">
    <property type="entry name" value="TerL_ATPase"/>
</dbReference>
<comment type="caution">
    <text evidence="3">The sequence shown here is derived from an EMBL/GenBank/DDBJ whole genome shotgun (WGS) entry which is preliminary data.</text>
</comment>
<feature type="domain" description="Terminase large subunit-like endonuclease" evidence="2">
    <location>
        <begin position="246"/>
        <end position="526"/>
    </location>
</feature>
<dbReference type="PATRIC" id="fig|1121864.4.peg.723"/>
<evidence type="ECO:0000259" key="2">
    <source>
        <dbReference type="Pfam" id="PF20441"/>
    </source>
</evidence>
<dbReference type="eggNOG" id="COG4626">
    <property type="taxonomic scope" value="Bacteria"/>
</dbReference>
<dbReference type="InterPro" id="IPR005021">
    <property type="entry name" value="Terminase_largesu-like"/>
</dbReference>
<dbReference type="GeneID" id="60872468"/>